<sequence length="116" mass="12663">MRIQSFTPYHSRRSVSLYSLDISSLAFLLLNNSSAKGKTLSGLPFISTSSSTFSISLSPKPNSLSKLMNSSWDSLSLLSIILINPMSSDTPSIPANSSRRILSPMLTVKSLRPVER</sequence>
<dbReference type="AlphaFoldDB" id="O58029"/>
<proteinExistence type="predicted"/>
<protein>
    <submittedName>
        <fullName evidence="1">Uncharacterized protein</fullName>
    </submittedName>
</protein>
<dbReference type="EMBL" id="BA000001">
    <property type="protein sequence ID" value="BAA29363.1"/>
    <property type="molecule type" value="Genomic_DNA"/>
</dbReference>
<reference evidence="1 2" key="1">
    <citation type="journal article" date="1998" name="DNA Res.">
        <title>Complete sequence and gene organization of the genome of a hyper-thermophilic archaebacterium, Pyrococcus horikoshii OT3.</title>
        <authorList>
            <person name="Kawarabayasi Y."/>
            <person name="Sawada M."/>
            <person name="Horikawa H."/>
            <person name="Haikawa Y."/>
            <person name="Hino Y."/>
            <person name="Yamamoto S."/>
            <person name="Sekine M."/>
            <person name="Baba S."/>
            <person name="Kosugi H."/>
            <person name="Hosoyama A."/>
            <person name="Nagai Y."/>
            <person name="Sakai M."/>
            <person name="Ogura K."/>
            <person name="Otuka R."/>
            <person name="Nakazawa H."/>
            <person name="Takamiya M."/>
            <person name="Ohfuku Y."/>
            <person name="Funahashi T."/>
            <person name="Tanaka T."/>
            <person name="Kudoh Y."/>
            <person name="Yamazaki J."/>
            <person name="Kushida N."/>
            <person name="Oguchi A."/>
            <person name="Aoki K."/>
            <person name="Nakamura Y."/>
            <person name="Robb T.F."/>
            <person name="Horikoshi K."/>
            <person name="Masuchi Y."/>
            <person name="Shizuya H."/>
            <person name="Kikuchi H."/>
        </authorList>
    </citation>
    <scope>NUCLEOTIDE SEQUENCE [LARGE SCALE GENOMIC DNA]</scope>
    <source>
        <strain evidence="2">ATCC 700860 / DSM 12428 / JCM 9974 / NBRC 100139 / OT-3</strain>
    </source>
</reference>
<dbReference type="EnsemblBacteria" id="BAA29363">
    <property type="protein sequence ID" value="BAA29363"/>
    <property type="gene ID" value="BAA29363"/>
</dbReference>
<gene>
    <name evidence="1" type="ordered locus">PH0291</name>
</gene>
<organism evidence="1 2">
    <name type="scientific">Pyrococcus horikoshii (strain ATCC 700860 / DSM 12428 / JCM 9974 / NBRC 100139 / OT-3)</name>
    <dbReference type="NCBI Taxonomy" id="70601"/>
    <lineage>
        <taxon>Archaea</taxon>
        <taxon>Methanobacteriati</taxon>
        <taxon>Methanobacteriota</taxon>
        <taxon>Thermococci</taxon>
        <taxon>Thermococcales</taxon>
        <taxon>Thermococcaceae</taxon>
        <taxon>Pyrococcus</taxon>
    </lineage>
</organism>
<evidence type="ECO:0000313" key="2">
    <source>
        <dbReference type="Proteomes" id="UP000000752"/>
    </source>
</evidence>
<dbReference type="PIR" id="D71454">
    <property type="entry name" value="D71454"/>
</dbReference>
<dbReference type="Proteomes" id="UP000000752">
    <property type="component" value="Chromosome"/>
</dbReference>
<name>O58029_PYRHO</name>
<evidence type="ECO:0000313" key="1">
    <source>
        <dbReference type="EMBL" id="BAA29363.1"/>
    </source>
</evidence>
<dbReference type="KEGG" id="pho:PH0291"/>
<keyword evidence="2" id="KW-1185">Reference proteome</keyword>
<accession>O58029</accession>